<name>A0AA41U184_9ACTN</name>
<dbReference type="InterPro" id="IPR000182">
    <property type="entry name" value="GNAT_dom"/>
</dbReference>
<organism evidence="2 3">
    <name type="scientific">Yinghuangia soli</name>
    <dbReference type="NCBI Taxonomy" id="2908204"/>
    <lineage>
        <taxon>Bacteria</taxon>
        <taxon>Bacillati</taxon>
        <taxon>Actinomycetota</taxon>
        <taxon>Actinomycetes</taxon>
        <taxon>Kitasatosporales</taxon>
        <taxon>Streptomycetaceae</taxon>
        <taxon>Yinghuangia</taxon>
    </lineage>
</organism>
<proteinExistence type="predicted"/>
<dbReference type="InterPro" id="IPR016181">
    <property type="entry name" value="Acyl_CoA_acyltransferase"/>
</dbReference>
<dbReference type="GO" id="GO:0016747">
    <property type="term" value="F:acyltransferase activity, transferring groups other than amino-acyl groups"/>
    <property type="evidence" value="ECO:0007669"/>
    <property type="project" value="InterPro"/>
</dbReference>
<dbReference type="CDD" id="cd04301">
    <property type="entry name" value="NAT_SF"/>
    <property type="match status" value="1"/>
</dbReference>
<dbReference type="PROSITE" id="PS51186">
    <property type="entry name" value="GNAT"/>
    <property type="match status" value="1"/>
</dbReference>
<feature type="domain" description="N-acetyltransferase" evidence="1">
    <location>
        <begin position="5"/>
        <end position="173"/>
    </location>
</feature>
<protein>
    <submittedName>
        <fullName evidence="2">GNAT family N-acetyltransferase</fullName>
    </submittedName>
</protein>
<evidence type="ECO:0000259" key="1">
    <source>
        <dbReference type="PROSITE" id="PS51186"/>
    </source>
</evidence>
<reference evidence="2" key="1">
    <citation type="submission" date="2022-01" db="EMBL/GenBank/DDBJ databases">
        <title>Genome-Based Taxonomic Classification of the Phylum Actinobacteria.</title>
        <authorList>
            <person name="Gao Y."/>
        </authorList>
    </citation>
    <scope>NUCLEOTIDE SEQUENCE</scope>
    <source>
        <strain evidence="2">KLBMP 8922</strain>
    </source>
</reference>
<evidence type="ECO:0000313" key="3">
    <source>
        <dbReference type="Proteomes" id="UP001165378"/>
    </source>
</evidence>
<gene>
    <name evidence="2" type="ORF">LZ495_25390</name>
</gene>
<sequence length="177" mass="19742">MEWTCRLIDLAAYTAETVEVQARAFGLTDDEMAVRRRIVQRHAEFPGSRALGAFAPDGRLVGFGYGYPNLKDQWWSLVIEPYLARTGHADWLDDAFVVGELHVLPEWQGKGVGRTLLSLLCQGQERTRILLSAVDDDTPARRLYYGVGFTDLATPVLFPGNARPYCVMGAELPLLVD</sequence>
<dbReference type="Pfam" id="PF00583">
    <property type="entry name" value="Acetyltransf_1"/>
    <property type="match status" value="1"/>
</dbReference>
<comment type="caution">
    <text evidence="2">The sequence shown here is derived from an EMBL/GenBank/DDBJ whole genome shotgun (WGS) entry which is preliminary data.</text>
</comment>
<evidence type="ECO:0000313" key="2">
    <source>
        <dbReference type="EMBL" id="MCF2530533.1"/>
    </source>
</evidence>
<accession>A0AA41U184</accession>
<dbReference type="AlphaFoldDB" id="A0AA41U184"/>
<dbReference type="Gene3D" id="3.40.630.30">
    <property type="match status" value="1"/>
</dbReference>
<dbReference type="EMBL" id="JAKFHA010000017">
    <property type="protein sequence ID" value="MCF2530533.1"/>
    <property type="molecule type" value="Genomic_DNA"/>
</dbReference>
<dbReference type="SUPFAM" id="SSF55729">
    <property type="entry name" value="Acyl-CoA N-acyltransferases (Nat)"/>
    <property type="match status" value="1"/>
</dbReference>
<keyword evidence="3" id="KW-1185">Reference proteome</keyword>
<dbReference type="RefSeq" id="WP_235055202.1">
    <property type="nucleotide sequence ID" value="NZ_JAKFHA010000017.1"/>
</dbReference>
<dbReference type="Proteomes" id="UP001165378">
    <property type="component" value="Unassembled WGS sequence"/>
</dbReference>